<evidence type="ECO:0000313" key="10">
    <source>
        <dbReference type="EMBL" id="KZM75656.1"/>
    </source>
</evidence>
<feature type="binding site" evidence="7">
    <location>
        <position position="47"/>
    </location>
    <ligand>
        <name>substrate</name>
    </ligand>
</feature>
<keyword evidence="5 8" id="KW-0659">Purine metabolism</keyword>
<comment type="function">
    <text evidence="2">Catalyzes the hydrolysis of 5-hydroxyisourate (HIU) to 2-oxo-4-hydroxy-4-carboxy-5-ureidoimidazoline (OHCU).</text>
</comment>
<evidence type="ECO:0000256" key="7">
    <source>
        <dbReference type="PIRSR" id="PIRSR600895-51"/>
    </source>
</evidence>
<dbReference type="CDD" id="cd05822">
    <property type="entry name" value="TLP_HIUase"/>
    <property type="match status" value="1"/>
</dbReference>
<gene>
    <name evidence="10" type="ORF">AWN90_20065</name>
</gene>
<evidence type="ECO:0000256" key="5">
    <source>
        <dbReference type="ARBA" id="ARBA00022631"/>
    </source>
</evidence>
<dbReference type="InterPro" id="IPR023418">
    <property type="entry name" value="Thyroxine_BS"/>
</dbReference>
<evidence type="ECO:0000259" key="9">
    <source>
        <dbReference type="Pfam" id="PF00576"/>
    </source>
</evidence>
<name>A0A164PJK3_9NOCA</name>
<comment type="catalytic activity">
    <reaction evidence="1 8">
        <text>5-hydroxyisourate + H2O = 5-hydroxy-2-oxo-4-ureido-2,5-dihydro-1H-imidazole-5-carboxylate + H(+)</text>
        <dbReference type="Rhea" id="RHEA:23736"/>
        <dbReference type="ChEBI" id="CHEBI:15377"/>
        <dbReference type="ChEBI" id="CHEBI:15378"/>
        <dbReference type="ChEBI" id="CHEBI:18072"/>
        <dbReference type="ChEBI" id="CHEBI:58639"/>
        <dbReference type="EC" id="3.5.2.17"/>
    </reaction>
</comment>
<comment type="caution">
    <text evidence="10">The sequence shown here is derived from an EMBL/GenBank/DDBJ whole genome shotgun (WGS) entry which is preliminary data.</text>
</comment>
<organism evidence="10 11">
    <name type="scientific">Nocardia terpenica</name>
    <dbReference type="NCBI Taxonomy" id="455432"/>
    <lineage>
        <taxon>Bacteria</taxon>
        <taxon>Bacillati</taxon>
        <taxon>Actinomycetota</taxon>
        <taxon>Actinomycetes</taxon>
        <taxon>Mycobacteriales</taxon>
        <taxon>Nocardiaceae</taxon>
        <taxon>Nocardia</taxon>
    </lineage>
</organism>
<keyword evidence="11" id="KW-1185">Reference proteome</keyword>
<feature type="binding site" evidence="7">
    <location>
        <position position="9"/>
    </location>
    <ligand>
        <name>substrate</name>
    </ligand>
</feature>
<evidence type="ECO:0000313" key="11">
    <source>
        <dbReference type="Proteomes" id="UP000076512"/>
    </source>
</evidence>
<dbReference type="Proteomes" id="UP000076512">
    <property type="component" value="Unassembled WGS sequence"/>
</dbReference>
<feature type="binding site" evidence="7">
    <location>
        <position position="108"/>
    </location>
    <ligand>
        <name>substrate</name>
    </ligand>
</feature>
<accession>A0A164PJK3</accession>
<feature type="domain" description="Transthyretin/hydroxyisourate hydrolase" evidence="9">
    <location>
        <begin position="6"/>
        <end position="110"/>
    </location>
</feature>
<evidence type="ECO:0000256" key="8">
    <source>
        <dbReference type="RuleBase" id="RU361270"/>
    </source>
</evidence>
<evidence type="ECO:0000256" key="6">
    <source>
        <dbReference type="ARBA" id="ARBA00022801"/>
    </source>
</evidence>
<dbReference type="AlphaFoldDB" id="A0A164PJK3"/>
<dbReference type="RefSeq" id="WP_067583442.1">
    <property type="nucleotide sequence ID" value="NZ_JABMCZ010000001.1"/>
</dbReference>
<evidence type="ECO:0000256" key="2">
    <source>
        <dbReference type="ARBA" id="ARBA00002704"/>
    </source>
</evidence>
<dbReference type="Gene3D" id="2.60.40.180">
    <property type="entry name" value="Transthyretin/hydroxyisourate hydrolase domain"/>
    <property type="match status" value="1"/>
</dbReference>
<dbReference type="Pfam" id="PF00576">
    <property type="entry name" value="Transthyretin"/>
    <property type="match status" value="1"/>
</dbReference>
<dbReference type="OrthoDB" id="9792386at2"/>
<dbReference type="InterPro" id="IPR036817">
    <property type="entry name" value="Transthyretin/HIU_hydrolase_sf"/>
</dbReference>
<comment type="similarity">
    <text evidence="3 8">Belongs to the transthyretin family. 5-hydroxyisourate hydrolase subfamily.</text>
</comment>
<dbReference type="SUPFAM" id="SSF49472">
    <property type="entry name" value="Transthyretin (synonym: prealbumin)"/>
    <property type="match status" value="1"/>
</dbReference>
<dbReference type="PANTHER" id="PTHR10395:SF7">
    <property type="entry name" value="5-HYDROXYISOURATE HYDROLASE"/>
    <property type="match status" value="1"/>
</dbReference>
<dbReference type="NCBIfam" id="TIGR02962">
    <property type="entry name" value="hdxy_isourate"/>
    <property type="match status" value="1"/>
</dbReference>
<dbReference type="GO" id="GO:0033971">
    <property type="term" value="F:hydroxyisourate hydrolase activity"/>
    <property type="evidence" value="ECO:0007669"/>
    <property type="project" value="UniProtKB-EC"/>
</dbReference>
<protein>
    <recommendedName>
        <fullName evidence="8">5-hydroxyisourate hydrolase</fullName>
        <shortName evidence="8">HIU hydrolase</shortName>
        <shortName evidence="8">HIUHase</shortName>
        <ecNumber evidence="8">3.5.2.17</ecNumber>
    </recommendedName>
</protein>
<dbReference type="STRING" id="455432.AWN90_20065"/>
<dbReference type="InterPro" id="IPR014306">
    <property type="entry name" value="Hydroxyisourate_hydrolase"/>
</dbReference>
<dbReference type="InterPro" id="IPR000895">
    <property type="entry name" value="Transthyretin/HIU_hydrolase"/>
</dbReference>
<keyword evidence="6 8" id="KW-0378">Hydrolase</keyword>
<dbReference type="PRINTS" id="PR00189">
    <property type="entry name" value="TRNSTHYRETIN"/>
</dbReference>
<reference evidence="10 11" key="1">
    <citation type="submission" date="2016-04" db="EMBL/GenBank/DDBJ databases">
        <authorList>
            <person name="Evans L.H."/>
            <person name="Alamgir A."/>
            <person name="Owens N."/>
            <person name="Weber N.D."/>
            <person name="Virtaneva K."/>
            <person name="Barbian K."/>
            <person name="Babar A."/>
            <person name="Rosenke K."/>
        </authorList>
    </citation>
    <scope>NUCLEOTIDE SEQUENCE [LARGE SCALE GENOMIC DNA]</scope>
    <source>
        <strain evidence="10 11">IFM 0406</strain>
    </source>
</reference>
<dbReference type="EC" id="3.5.2.17" evidence="8"/>
<dbReference type="GO" id="GO:0006144">
    <property type="term" value="P:purine nucleobase metabolic process"/>
    <property type="evidence" value="ECO:0007669"/>
    <property type="project" value="UniProtKB-KW"/>
</dbReference>
<sequence>MTRSAITTHVLDTAAGHPARGVAVRLEARDADGWRELGSGRTDDDGRVTSIGPDSVRAGDYRLIFDTAGYYGDRDRFFPEVTVTFTVTDPRQHHHVPLLLSPFAMSTYRGS</sequence>
<evidence type="ECO:0000256" key="1">
    <source>
        <dbReference type="ARBA" id="ARBA00001043"/>
    </source>
</evidence>
<dbReference type="InterPro" id="IPR023416">
    <property type="entry name" value="Transthyretin/HIU_hydrolase_d"/>
</dbReference>
<dbReference type="EMBL" id="LWGR01000003">
    <property type="protein sequence ID" value="KZM75656.1"/>
    <property type="molecule type" value="Genomic_DNA"/>
</dbReference>
<dbReference type="PANTHER" id="PTHR10395">
    <property type="entry name" value="URICASE AND TRANSTHYRETIN-RELATED"/>
    <property type="match status" value="1"/>
</dbReference>
<evidence type="ECO:0000256" key="4">
    <source>
        <dbReference type="ARBA" id="ARBA00011881"/>
    </source>
</evidence>
<dbReference type="PROSITE" id="PS00768">
    <property type="entry name" value="TRANSTHYRETIN_1"/>
    <property type="match status" value="1"/>
</dbReference>
<evidence type="ECO:0000256" key="3">
    <source>
        <dbReference type="ARBA" id="ARBA00009850"/>
    </source>
</evidence>
<comment type="subunit">
    <text evidence="4 8">Homotetramer.</text>
</comment>
<proteinExistence type="inferred from homology"/>